<evidence type="ECO:0000256" key="2">
    <source>
        <dbReference type="ARBA" id="ARBA00007208"/>
    </source>
</evidence>
<evidence type="ECO:0000256" key="4">
    <source>
        <dbReference type="ARBA" id="ARBA00022448"/>
    </source>
</evidence>
<keyword evidence="6" id="KW-0997">Cell inner membrane</keyword>
<dbReference type="Pfam" id="PF01203">
    <property type="entry name" value="T2SSN"/>
    <property type="match status" value="1"/>
</dbReference>
<dbReference type="RefSeq" id="WP_011462865.1">
    <property type="nucleotide sequence ID" value="NC_007908.1"/>
</dbReference>
<evidence type="ECO:0000256" key="1">
    <source>
        <dbReference type="ARBA" id="ARBA00004533"/>
    </source>
</evidence>
<reference evidence="12" key="1">
    <citation type="submission" date="2006-02" db="EMBL/GenBank/DDBJ databases">
        <title>Complete sequence of chromosome of Rhodoferax ferrireducens DSM 15236.</title>
        <authorList>
            <person name="Copeland A."/>
            <person name="Lucas S."/>
            <person name="Lapidus A."/>
            <person name="Barry K."/>
            <person name="Detter J.C."/>
            <person name="Glavina del Rio T."/>
            <person name="Hammon N."/>
            <person name="Israni S."/>
            <person name="Pitluck S."/>
            <person name="Brettin T."/>
            <person name="Bruce D."/>
            <person name="Han C."/>
            <person name="Tapia R."/>
            <person name="Gilna P."/>
            <person name="Kiss H."/>
            <person name="Schmutz J."/>
            <person name="Larimer F."/>
            <person name="Land M."/>
            <person name="Kyrpides N."/>
            <person name="Ivanova N."/>
            <person name="Richardson P."/>
        </authorList>
    </citation>
    <scope>NUCLEOTIDE SEQUENCE [LARGE SCALE GENOMIC DNA]</scope>
    <source>
        <strain evidence="12">ATCC BAA-621 / DSM 15236 / T118</strain>
    </source>
</reference>
<keyword evidence="8" id="KW-0653">Protein transport</keyword>
<name>Q221L1_ALBFT</name>
<evidence type="ECO:0000313" key="12">
    <source>
        <dbReference type="Proteomes" id="UP000008332"/>
    </source>
</evidence>
<proteinExistence type="inferred from homology"/>
<protein>
    <recommendedName>
        <fullName evidence="3">Type II secretion system protein N</fullName>
    </recommendedName>
    <alternativeName>
        <fullName evidence="10">General secretion pathway protein N</fullName>
    </alternativeName>
</protein>
<dbReference type="STRING" id="338969.Rfer_0541"/>
<evidence type="ECO:0000256" key="9">
    <source>
        <dbReference type="ARBA" id="ARBA00023136"/>
    </source>
</evidence>
<accession>Q221L1</accession>
<dbReference type="GO" id="GO:0005886">
    <property type="term" value="C:plasma membrane"/>
    <property type="evidence" value="ECO:0007669"/>
    <property type="project" value="UniProtKB-SubCell"/>
</dbReference>
<comment type="similarity">
    <text evidence="2">Belongs to the GSP N family.</text>
</comment>
<keyword evidence="4" id="KW-0813">Transport</keyword>
<dbReference type="AlphaFoldDB" id="Q221L1"/>
<comment type="subcellular location">
    <subcellularLocation>
        <location evidence="1">Cell inner membrane</location>
    </subcellularLocation>
</comment>
<evidence type="ECO:0000313" key="11">
    <source>
        <dbReference type="EMBL" id="ABD68292.1"/>
    </source>
</evidence>
<evidence type="ECO:0000256" key="3">
    <source>
        <dbReference type="ARBA" id="ARBA00021563"/>
    </source>
</evidence>
<dbReference type="eggNOG" id="ENOG502Z8UV">
    <property type="taxonomic scope" value="Bacteria"/>
</dbReference>
<dbReference type="InterPro" id="IPR022792">
    <property type="entry name" value="T2SS_protein-GspN"/>
</dbReference>
<evidence type="ECO:0000256" key="5">
    <source>
        <dbReference type="ARBA" id="ARBA00022475"/>
    </source>
</evidence>
<dbReference type="GO" id="GO:0015627">
    <property type="term" value="C:type II protein secretion system complex"/>
    <property type="evidence" value="ECO:0007669"/>
    <property type="project" value="InterPro"/>
</dbReference>
<keyword evidence="12" id="KW-1185">Reference proteome</keyword>
<sequence length="280" mass="29847">MFRRPTILRTPARSRPRTSAPSALPLTAPWSWAWSGALLGLAVALLLNAPARWLTVAVQQGLQERVLLSDARGTVWNGSARLTLTGGAGSIDAATLPGRLTWQLRPNWLGLAAELSADCCMQQPWRLSLQPRWGGARLALADSQSQWPAQWLTGLGTPWNTVQPEGLLSLSTHGLAAEWAAGRLLLSGRAQLDALHMSSRLSTLKPMGSYRVTLSGGATSTLGLSTLEGALQLSGTGQWVGARLRFDGIASATPERLDALSNLLNIIGRRDGARAIIKVG</sequence>
<keyword evidence="5" id="KW-1003">Cell membrane</keyword>
<evidence type="ECO:0000256" key="10">
    <source>
        <dbReference type="ARBA" id="ARBA00030772"/>
    </source>
</evidence>
<keyword evidence="9" id="KW-0472">Membrane</keyword>
<dbReference type="KEGG" id="rfr:Rfer_0541"/>
<dbReference type="Proteomes" id="UP000008332">
    <property type="component" value="Chromosome"/>
</dbReference>
<dbReference type="EMBL" id="CP000267">
    <property type="protein sequence ID" value="ABD68292.1"/>
    <property type="molecule type" value="Genomic_DNA"/>
</dbReference>
<evidence type="ECO:0000256" key="7">
    <source>
        <dbReference type="ARBA" id="ARBA00022692"/>
    </source>
</evidence>
<dbReference type="OrthoDB" id="8558191at2"/>
<keyword evidence="7 11" id="KW-0812">Transmembrane</keyword>
<dbReference type="HOGENOM" id="CLU_080660_0_0_4"/>
<evidence type="ECO:0000256" key="8">
    <source>
        <dbReference type="ARBA" id="ARBA00022927"/>
    </source>
</evidence>
<gene>
    <name evidence="11" type="ordered locus">Rfer_0541</name>
</gene>
<organism evidence="11 12">
    <name type="scientific">Albidiferax ferrireducens (strain ATCC BAA-621 / DSM 15236 / T118)</name>
    <name type="common">Rhodoferax ferrireducens</name>
    <dbReference type="NCBI Taxonomy" id="338969"/>
    <lineage>
        <taxon>Bacteria</taxon>
        <taxon>Pseudomonadati</taxon>
        <taxon>Pseudomonadota</taxon>
        <taxon>Betaproteobacteria</taxon>
        <taxon>Burkholderiales</taxon>
        <taxon>Comamonadaceae</taxon>
        <taxon>Rhodoferax</taxon>
    </lineage>
</organism>
<dbReference type="GO" id="GO:0015628">
    <property type="term" value="P:protein secretion by the type II secretion system"/>
    <property type="evidence" value="ECO:0007669"/>
    <property type="project" value="InterPro"/>
</dbReference>
<evidence type="ECO:0000256" key="6">
    <source>
        <dbReference type="ARBA" id="ARBA00022519"/>
    </source>
</evidence>